<organism evidence="1 2">
    <name type="scientific">Gossypium aridum</name>
    <name type="common">American cotton</name>
    <name type="synonym">Erioxylum aridum</name>
    <dbReference type="NCBI Taxonomy" id="34290"/>
    <lineage>
        <taxon>Eukaryota</taxon>
        <taxon>Viridiplantae</taxon>
        <taxon>Streptophyta</taxon>
        <taxon>Embryophyta</taxon>
        <taxon>Tracheophyta</taxon>
        <taxon>Spermatophyta</taxon>
        <taxon>Magnoliopsida</taxon>
        <taxon>eudicotyledons</taxon>
        <taxon>Gunneridae</taxon>
        <taxon>Pentapetalae</taxon>
        <taxon>rosids</taxon>
        <taxon>malvids</taxon>
        <taxon>Malvales</taxon>
        <taxon>Malvaceae</taxon>
        <taxon>Malvoideae</taxon>
        <taxon>Gossypium</taxon>
    </lineage>
</organism>
<accession>A0A7J8YAT7</accession>
<proteinExistence type="predicted"/>
<reference evidence="1 2" key="1">
    <citation type="journal article" date="2019" name="Genome Biol. Evol.">
        <title>Insights into the evolution of the New World diploid cottons (Gossypium, subgenus Houzingenia) based on genome sequencing.</title>
        <authorList>
            <person name="Grover C.E."/>
            <person name="Arick M.A. 2nd"/>
            <person name="Thrash A."/>
            <person name="Conover J.L."/>
            <person name="Sanders W.S."/>
            <person name="Peterson D.G."/>
            <person name="Frelichowski J.E."/>
            <person name="Scheffler J.A."/>
            <person name="Scheffler B.E."/>
            <person name="Wendel J.F."/>
        </authorList>
    </citation>
    <scope>NUCLEOTIDE SEQUENCE [LARGE SCALE GENOMIC DNA]</scope>
    <source>
        <strain evidence="1">185</strain>
        <tissue evidence="1">Leaf</tissue>
    </source>
</reference>
<comment type="caution">
    <text evidence="1">The sequence shown here is derived from an EMBL/GenBank/DDBJ whole genome shotgun (WGS) entry which is preliminary data.</text>
</comment>
<sequence length="150" mass="16666">MVGCTFWVLLTERNKYVHDGIKNQAQVIVERIKAQLEELDALNKLLLVAQVEIKSKGVVLGSTIIFNNHIPTGFDAEAITYLQAVRLGIDLEFQDVVMEGNSLMGNQVAYLLPTEGLRGERNTYLLNGVPDFIEEAVEKDRWGTTGGVSM</sequence>
<name>A0A7J8YAT7_GOSAI</name>
<dbReference type="Proteomes" id="UP000593577">
    <property type="component" value="Unassembled WGS sequence"/>
</dbReference>
<evidence type="ECO:0000313" key="2">
    <source>
        <dbReference type="Proteomes" id="UP000593577"/>
    </source>
</evidence>
<gene>
    <name evidence="1" type="ORF">Goari_003201</name>
</gene>
<feature type="non-terminal residue" evidence="1">
    <location>
        <position position="1"/>
    </location>
</feature>
<dbReference type="EMBL" id="JABFAA010000011">
    <property type="protein sequence ID" value="MBA0696668.1"/>
    <property type="molecule type" value="Genomic_DNA"/>
</dbReference>
<dbReference type="AlphaFoldDB" id="A0A7J8YAT7"/>
<protein>
    <submittedName>
        <fullName evidence="1">Uncharacterized protein</fullName>
    </submittedName>
</protein>
<evidence type="ECO:0000313" key="1">
    <source>
        <dbReference type="EMBL" id="MBA0696668.1"/>
    </source>
</evidence>
<keyword evidence="2" id="KW-1185">Reference proteome</keyword>